<evidence type="ECO:0000256" key="1">
    <source>
        <dbReference type="ARBA" id="ARBA00022630"/>
    </source>
</evidence>
<proteinExistence type="predicted"/>
<accession>A0A540Q5U0</accession>
<gene>
    <name evidence="6" type="ORF">Sipo8835_25960</name>
</gene>
<dbReference type="Gene3D" id="3.50.50.60">
    <property type="entry name" value="FAD/NAD(P)-binding domain"/>
    <property type="match status" value="2"/>
</dbReference>
<dbReference type="Pfam" id="PF01593">
    <property type="entry name" value="Amino_oxidase"/>
    <property type="match status" value="1"/>
</dbReference>
<dbReference type="GeneID" id="301695157"/>
<keyword evidence="2" id="KW-0732">Signal</keyword>
<dbReference type="RefSeq" id="WP_048820362.1">
    <property type="nucleotide sequence ID" value="NZ_CP182305.1"/>
</dbReference>
<dbReference type="InterPro" id="IPR052206">
    <property type="entry name" value="Retinol_saturase"/>
</dbReference>
<dbReference type="EMBL" id="SPAZ01000212">
    <property type="protein sequence ID" value="TQE28392.1"/>
    <property type="molecule type" value="Genomic_DNA"/>
</dbReference>
<dbReference type="GO" id="GO:0016491">
    <property type="term" value="F:oxidoreductase activity"/>
    <property type="evidence" value="ECO:0007669"/>
    <property type="project" value="InterPro"/>
</dbReference>
<keyword evidence="3" id="KW-0274">FAD</keyword>
<dbReference type="PANTHER" id="PTHR46091:SF3">
    <property type="entry name" value="AMINE OXIDASE DOMAIN-CONTAINING PROTEIN"/>
    <property type="match status" value="1"/>
</dbReference>
<evidence type="ECO:0000256" key="3">
    <source>
        <dbReference type="ARBA" id="ARBA00022827"/>
    </source>
</evidence>
<reference evidence="6 7" key="1">
    <citation type="submission" date="2019-03" db="EMBL/GenBank/DDBJ databases">
        <title>Comparative genomic analyses of the sweetpotato soil rot pathogen, Streptomyces ipomoeae.</title>
        <authorList>
            <person name="Ruschel Soares N."/>
            <person name="Badger J.H."/>
            <person name="Huguet-Tapia J.C."/>
            <person name="Clark C.A."/>
            <person name="Pettis G.S."/>
        </authorList>
    </citation>
    <scope>NUCLEOTIDE SEQUENCE [LARGE SCALE GENOMIC DNA]</scope>
    <source>
        <strain evidence="6 7">88-35</strain>
    </source>
</reference>
<dbReference type="InterPro" id="IPR036188">
    <property type="entry name" value="FAD/NAD-bd_sf"/>
</dbReference>
<dbReference type="AlphaFoldDB" id="A0A540Q5U0"/>
<sequence>MSVDYDVIVIGAGLGGLSAATTLQRGGMRTLLLERHSVPGGAATSFVRGRFEFEVSLHQLGGMGGHEPLKAVLDELDVTRRVEWLEDRDLCRTFVPGEVDVKLPHDWEGLADVLDGICPGNRAQIVRFLEIVRETGLWQLTARVSLHKMKEQLEWLKTLPDVRRYALRTFREVLDEFFTDERLKIVLSSYWSYNGQLPHRIAFVDMARLLALYIETKPYQVVGGSQALSSALVESFEEAGGEVRLNTNVEKILTRDGTAVGVRLEDGETISSKLVVSNAPSTTTYMRLLDDPDVVPANTLADLRSRRLGSSATCLFLGVDASAEELGFTTATTFLTAGLDEESVLRGAYSLDEPCPFMIATCYDVQPTGLAPSGASQVVLSSIQYSEPWEALAPEDYAKAKTKYAQSQLDLVESLVPGIRDVIEEAELATPLTFKRYTNQPGGAIYGFDQDITDSWLFHDDDLKQNVPGLLLTSNWTTAGGYNSNLVTAARRCQRLLAAGH</sequence>
<name>A0A540Q5U0_9ACTN</name>
<dbReference type="SUPFAM" id="SSF51905">
    <property type="entry name" value="FAD/NAD(P)-binding domain"/>
    <property type="match status" value="1"/>
</dbReference>
<protein>
    <submittedName>
        <fullName evidence="6">NAD(P)/FAD-dependent oxidoreductase</fullName>
    </submittedName>
</protein>
<organism evidence="6 7">
    <name type="scientific">Streptomyces ipomoeae</name>
    <dbReference type="NCBI Taxonomy" id="103232"/>
    <lineage>
        <taxon>Bacteria</taxon>
        <taxon>Bacillati</taxon>
        <taxon>Actinomycetota</taxon>
        <taxon>Actinomycetes</taxon>
        <taxon>Kitasatosporales</taxon>
        <taxon>Streptomycetaceae</taxon>
        <taxon>Streptomyces</taxon>
    </lineage>
</organism>
<keyword evidence="1" id="KW-0285">Flavoprotein</keyword>
<evidence type="ECO:0000313" key="6">
    <source>
        <dbReference type="EMBL" id="TQE28392.1"/>
    </source>
</evidence>
<dbReference type="PANTHER" id="PTHR46091">
    <property type="entry name" value="BLR7054 PROTEIN"/>
    <property type="match status" value="1"/>
</dbReference>
<dbReference type="Proteomes" id="UP000318720">
    <property type="component" value="Unassembled WGS sequence"/>
</dbReference>
<dbReference type="InterPro" id="IPR002937">
    <property type="entry name" value="Amino_oxidase"/>
</dbReference>
<evidence type="ECO:0000256" key="2">
    <source>
        <dbReference type="ARBA" id="ARBA00022729"/>
    </source>
</evidence>
<evidence type="ECO:0000256" key="4">
    <source>
        <dbReference type="ARBA" id="ARBA00022857"/>
    </source>
</evidence>
<keyword evidence="5" id="KW-0520">NAD</keyword>
<comment type="caution">
    <text evidence="6">The sequence shown here is derived from an EMBL/GenBank/DDBJ whole genome shotgun (WGS) entry which is preliminary data.</text>
</comment>
<evidence type="ECO:0000313" key="7">
    <source>
        <dbReference type="Proteomes" id="UP000318720"/>
    </source>
</evidence>
<evidence type="ECO:0000256" key="5">
    <source>
        <dbReference type="ARBA" id="ARBA00023027"/>
    </source>
</evidence>
<keyword evidence="4" id="KW-0521">NADP</keyword>